<evidence type="ECO:0000256" key="6">
    <source>
        <dbReference type="ARBA" id="ARBA00029459"/>
    </source>
</evidence>
<dbReference type="EMBL" id="JBEDNZ010000023">
    <property type="protein sequence ID" value="KAL0811703.1"/>
    <property type="molecule type" value="Genomic_DNA"/>
</dbReference>
<comment type="caution">
    <text evidence="12">The sequence shown here is derived from an EMBL/GenBank/DDBJ whole genome shotgun (WGS) entry which is preliminary data.</text>
</comment>
<evidence type="ECO:0000256" key="5">
    <source>
        <dbReference type="ARBA" id="ARBA00023157"/>
    </source>
</evidence>
<keyword evidence="3 8" id="KW-0646">Protease inhibitor</keyword>
<feature type="disulfide bond" evidence="8">
    <location>
        <begin position="347"/>
        <end position="362"/>
    </location>
</feature>
<dbReference type="AlphaFoldDB" id="A0ABD0SEF1"/>
<feature type="disulfide bond" evidence="8">
    <location>
        <begin position="141"/>
        <end position="156"/>
    </location>
</feature>
<evidence type="ECO:0000256" key="9">
    <source>
        <dbReference type="SAM" id="SignalP"/>
    </source>
</evidence>
<feature type="disulfide bond" evidence="8">
    <location>
        <begin position="453"/>
        <end position="468"/>
    </location>
</feature>
<dbReference type="InterPro" id="IPR001190">
    <property type="entry name" value="SRCR"/>
</dbReference>
<evidence type="ECO:0000256" key="4">
    <source>
        <dbReference type="ARBA" id="ARBA00022900"/>
    </source>
</evidence>
<feature type="domain" description="Pacifastin" evidence="11">
    <location>
        <begin position="450"/>
        <end position="485"/>
    </location>
</feature>
<name>A0ABD0SEF1_LOXSC</name>
<feature type="domain" description="Pacifastin" evidence="11">
    <location>
        <begin position="289"/>
        <end position="324"/>
    </location>
</feature>
<organism evidence="12 13">
    <name type="scientific">Loxostege sticticalis</name>
    <name type="common">Beet webworm moth</name>
    <dbReference type="NCBI Taxonomy" id="481309"/>
    <lineage>
        <taxon>Eukaryota</taxon>
        <taxon>Metazoa</taxon>
        <taxon>Ecdysozoa</taxon>
        <taxon>Arthropoda</taxon>
        <taxon>Hexapoda</taxon>
        <taxon>Insecta</taxon>
        <taxon>Pterygota</taxon>
        <taxon>Neoptera</taxon>
        <taxon>Endopterygota</taxon>
        <taxon>Lepidoptera</taxon>
        <taxon>Glossata</taxon>
        <taxon>Ditrysia</taxon>
        <taxon>Pyraloidea</taxon>
        <taxon>Crambidae</taxon>
        <taxon>Pyraustinae</taxon>
        <taxon>Loxostege</taxon>
    </lineage>
</organism>
<evidence type="ECO:0000256" key="7">
    <source>
        <dbReference type="PROSITE-ProRule" id="PRU00196"/>
    </source>
</evidence>
<keyword evidence="4 8" id="KW-0722">Serine protease inhibitor</keyword>
<feature type="domain" description="Pacifastin" evidence="11">
    <location>
        <begin position="177"/>
        <end position="211"/>
    </location>
</feature>
<evidence type="ECO:0000256" key="8">
    <source>
        <dbReference type="PROSITE-ProRule" id="PRU00776"/>
    </source>
</evidence>
<feature type="disulfide bond" evidence="8">
    <location>
        <begin position="193"/>
        <end position="203"/>
    </location>
</feature>
<feature type="disulfide bond" evidence="8">
    <location>
        <begin position="180"/>
        <end position="195"/>
    </location>
</feature>
<dbReference type="GO" id="GO:0005576">
    <property type="term" value="C:extracellular region"/>
    <property type="evidence" value="ECO:0007669"/>
    <property type="project" value="UniProtKB-SubCell"/>
</dbReference>
<evidence type="ECO:0000259" key="10">
    <source>
        <dbReference type="PROSITE" id="PS50287"/>
    </source>
</evidence>
<sequence>MKCVIVVGLLVTLLGHGFGSVLKCSLDRKDACIDKEEKAPPPPSEMPEEAARQTECLAGSEWESNCHYCRCADSGVAECLKQEACDADVFSEPIQCKPNTTFQRNCNTCVCLESGLALCTVEYCRRSAVPDKPALPAGKECAPGSTWRSRCNDCTCTPSGYAACTEIACPEEENKPEIRCAPDTAWKNDCNTCWCNGQGRAVCTKVGCATFNVADIDSAEDQEFVNGPLPKAKTTNGTCKAKAMFIKDCNVCWCNDDGTGYYCTRRVCVNELPDEPNIEEKPEELRIIKRECRPYEVFELDCNMCRCNPDGNSFSCTRRLCPDQDDFKNSSLVRTVRAVQEAPYKACQPGQEFRLDCNKCLCDNSGQDFSCTRIDCNAPTNGVRTKRGASNLEEVTADCTPGSTYEQGCNACKCTADGHHALCTNKKCAQEGQEKQPATDVRSSDAADPGFRCNPGEQFKKDCNDCTCSADGRSTFCTLRLCDQDITPGI</sequence>
<feature type="disulfide bond" evidence="8">
    <location>
        <begin position="190"/>
        <end position="208"/>
    </location>
</feature>
<keyword evidence="9" id="KW-0732">Signal</keyword>
<feature type="disulfide bond" evidence="8">
    <location>
        <begin position="106"/>
        <end position="124"/>
    </location>
</feature>
<evidence type="ECO:0000313" key="12">
    <source>
        <dbReference type="EMBL" id="KAL0811703.1"/>
    </source>
</evidence>
<feature type="chain" id="PRO_5044847789" description="Serine protease inhibitor i/ii" evidence="9">
    <location>
        <begin position="20"/>
        <end position="490"/>
    </location>
</feature>
<gene>
    <name evidence="12" type="ORF">ABMA28_009148</name>
</gene>
<feature type="site" description="Reactive bond" evidence="8">
    <location>
        <begin position="425"/>
        <end position="426"/>
    </location>
</feature>
<evidence type="ECO:0008006" key="14">
    <source>
        <dbReference type="Google" id="ProtNLM"/>
    </source>
</evidence>
<feature type="disulfide bond" evidence="8">
    <location>
        <begin position="96"/>
        <end position="111"/>
    </location>
</feature>
<feature type="disulfide bond" evidence="8">
    <location>
        <begin position="151"/>
        <end position="169"/>
    </location>
</feature>
<evidence type="ECO:0000259" key="11">
    <source>
        <dbReference type="PROSITE" id="PS51446"/>
    </source>
</evidence>
<proteinExistence type="inferred from homology"/>
<feature type="signal peptide" evidence="9">
    <location>
        <begin position="1"/>
        <end position="19"/>
    </location>
</feature>
<protein>
    <recommendedName>
        <fullName evidence="14">Serine protease inhibitor i/ii</fullName>
    </recommendedName>
</protein>
<dbReference type="PROSITE" id="PS50287">
    <property type="entry name" value="SRCR_2"/>
    <property type="match status" value="1"/>
</dbReference>
<feature type="disulfide bond" evidence="8">
    <location>
        <begin position="154"/>
        <end position="164"/>
    </location>
</feature>
<feature type="domain" description="Pacifastin" evidence="11">
    <location>
        <begin position="93"/>
        <end position="127"/>
    </location>
</feature>
<dbReference type="SUPFAM" id="SSF57283">
    <property type="entry name" value="PMP inhibitors"/>
    <property type="match status" value="8"/>
</dbReference>
<dbReference type="Proteomes" id="UP001549921">
    <property type="component" value="Unassembled WGS sequence"/>
</dbReference>
<evidence type="ECO:0000256" key="2">
    <source>
        <dbReference type="ARBA" id="ARBA00022525"/>
    </source>
</evidence>
<feature type="disulfide bond" evidence="8">
    <location>
        <begin position="109"/>
        <end position="119"/>
    </location>
</feature>
<dbReference type="GO" id="GO:0004867">
    <property type="term" value="F:serine-type endopeptidase inhibitor activity"/>
    <property type="evidence" value="ECO:0007669"/>
    <property type="project" value="UniProtKB-UniRule"/>
</dbReference>
<reference evidence="12 13" key="1">
    <citation type="submission" date="2024-06" db="EMBL/GenBank/DDBJ databases">
        <title>A chromosome-level genome assembly of beet webworm, Loxostege sticticalis.</title>
        <authorList>
            <person name="Zhang Y."/>
        </authorList>
    </citation>
    <scope>NUCLEOTIDE SEQUENCE [LARGE SCALE GENOMIC DNA]</scope>
    <source>
        <strain evidence="12">AQ028</strain>
        <tissue evidence="12">Male pupae</tissue>
    </source>
</reference>
<comment type="similarity">
    <text evidence="6 8">Belongs to the protease inhibitor I19 family.</text>
</comment>
<keyword evidence="5 7" id="KW-1015">Disulfide bond</keyword>
<dbReference type="InterPro" id="IPR036201">
    <property type="entry name" value="Pacifastin_dom_sf"/>
</dbReference>
<feature type="domain" description="Pacifastin" evidence="11">
    <location>
        <begin position="344"/>
        <end position="379"/>
    </location>
</feature>
<dbReference type="InterPro" id="IPR008037">
    <property type="entry name" value="Pacifastin_dom"/>
</dbReference>
<feature type="domain" description="Pacifastin" evidence="11">
    <location>
        <begin position="138"/>
        <end position="172"/>
    </location>
</feature>
<dbReference type="PROSITE" id="PS51446">
    <property type="entry name" value="PACIFASTIN"/>
    <property type="match status" value="7"/>
</dbReference>
<feature type="disulfide bond" evidence="8">
    <location>
        <begin position="399"/>
        <end position="414"/>
    </location>
</feature>
<comment type="subcellular location">
    <subcellularLocation>
        <location evidence="1">Secreted</location>
    </subcellularLocation>
</comment>
<feature type="domain" description="Pacifastin" evidence="11">
    <location>
        <begin position="396"/>
        <end position="431"/>
    </location>
</feature>
<evidence type="ECO:0000256" key="3">
    <source>
        <dbReference type="ARBA" id="ARBA00022690"/>
    </source>
</evidence>
<feature type="domain" description="SRCR" evidence="10">
    <location>
        <begin position="177"/>
        <end position="264"/>
    </location>
</feature>
<comment type="caution">
    <text evidence="7">Lacks conserved residue(s) required for the propagation of feature annotation.</text>
</comment>
<feature type="disulfide bond" evidence="7">
    <location>
        <begin position="239"/>
        <end position="249"/>
    </location>
</feature>
<evidence type="ECO:0000256" key="1">
    <source>
        <dbReference type="ARBA" id="ARBA00004613"/>
    </source>
</evidence>
<keyword evidence="2" id="KW-0964">Secreted</keyword>
<feature type="disulfide bond" evidence="8">
    <location>
        <begin position="292"/>
        <end position="307"/>
    </location>
</feature>
<dbReference type="Pfam" id="PF05375">
    <property type="entry name" value="Pacifastin_I"/>
    <property type="match status" value="7"/>
</dbReference>
<evidence type="ECO:0000313" key="13">
    <source>
        <dbReference type="Proteomes" id="UP001549921"/>
    </source>
</evidence>
<accession>A0ABD0SEF1</accession>